<sequence length="287" mass="30927">MKYLKLLVLFLLPLTFVACDDDEEVMNLGNATVEFGEATITTRESTSMLQIPIVLTGDHNGTVRVTAKMSGSTANFENNKDVIVTTETLVMPEGVETVNFEAHLNVANDAIESGRSITFEIVSVEGATIGNIKTCTVELKENNPLEGIYTLSGYSPFDGAVSSEKCMLSMEEGINDVAYLDLGFGGLLTINLEEVIPGTKYNITIPGAQVIGTHSSYGNVLFPYCEFTGTGVTPYKTDIIGVYESGIITLNTPENFGVGFYVSAGWFGAYVAYTDKNGTLVPVTLRK</sequence>
<evidence type="ECO:0000313" key="3">
    <source>
        <dbReference type="Proteomes" id="UP000310532"/>
    </source>
</evidence>
<comment type="caution">
    <text evidence="2">The sequence shown here is derived from an EMBL/GenBank/DDBJ whole genome shotgun (WGS) entry which is preliminary data.</text>
</comment>
<organism evidence="2 3">
    <name type="scientific">Bacteroides muris</name>
    <name type="common">ex Afrizal et al. 2022</name>
    <dbReference type="NCBI Taxonomy" id="2516960"/>
    <lineage>
        <taxon>Bacteria</taxon>
        <taxon>Pseudomonadati</taxon>
        <taxon>Bacteroidota</taxon>
        <taxon>Bacteroidia</taxon>
        <taxon>Bacteroidales</taxon>
        <taxon>Bacteroidaceae</taxon>
        <taxon>Bacteroides</taxon>
    </lineage>
</organism>
<evidence type="ECO:0000256" key="1">
    <source>
        <dbReference type="SAM" id="SignalP"/>
    </source>
</evidence>
<keyword evidence="3" id="KW-1185">Reference proteome</keyword>
<name>A0A4S2B2K3_9BACE</name>
<dbReference type="Proteomes" id="UP000310532">
    <property type="component" value="Unassembled WGS sequence"/>
</dbReference>
<dbReference type="EMBL" id="SRYZ01000008">
    <property type="protein sequence ID" value="TGY07742.1"/>
    <property type="molecule type" value="Genomic_DNA"/>
</dbReference>
<gene>
    <name evidence="2" type="ORF">E5355_05570</name>
</gene>
<dbReference type="InterPro" id="IPR038081">
    <property type="entry name" value="CalX-like_sf"/>
</dbReference>
<dbReference type="SUPFAM" id="SSF141072">
    <property type="entry name" value="CalX-like"/>
    <property type="match status" value="1"/>
</dbReference>
<feature type="signal peptide" evidence="1">
    <location>
        <begin position="1"/>
        <end position="20"/>
    </location>
</feature>
<keyword evidence="1" id="KW-0732">Signal</keyword>
<reference evidence="2 3" key="1">
    <citation type="submission" date="2019-04" db="EMBL/GenBank/DDBJ databases">
        <title>Microbes associate with the intestines of laboratory mice.</title>
        <authorList>
            <person name="Navarre W."/>
            <person name="Wong E."/>
            <person name="Huang K."/>
            <person name="Tropini C."/>
            <person name="Ng K."/>
            <person name="Yu B."/>
        </authorList>
    </citation>
    <scope>NUCLEOTIDE SEQUENCE [LARGE SCALE GENOMIC DNA]</scope>
    <source>
        <strain evidence="2 3">NM69_E16B</strain>
    </source>
</reference>
<dbReference type="AlphaFoldDB" id="A0A4S2B2K3"/>
<accession>A0A4S2B2K3</accession>
<proteinExistence type="predicted"/>
<evidence type="ECO:0000313" key="2">
    <source>
        <dbReference type="EMBL" id="TGY07742.1"/>
    </source>
</evidence>
<evidence type="ECO:0008006" key="4">
    <source>
        <dbReference type="Google" id="ProtNLM"/>
    </source>
</evidence>
<feature type="chain" id="PRO_5020734684" description="Calx-beta domain-containing protein" evidence="1">
    <location>
        <begin position="21"/>
        <end position="287"/>
    </location>
</feature>
<dbReference type="Gene3D" id="2.60.40.2030">
    <property type="match status" value="1"/>
</dbReference>
<dbReference type="PROSITE" id="PS51257">
    <property type="entry name" value="PROKAR_LIPOPROTEIN"/>
    <property type="match status" value="1"/>
</dbReference>
<dbReference type="RefSeq" id="WP_136009514.1">
    <property type="nucleotide sequence ID" value="NZ_SRYZ01000008.1"/>
</dbReference>
<protein>
    <recommendedName>
        <fullName evidence="4">Calx-beta domain-containing protein</fullName>
    </recommendedName>
</protein>